<dbReference type="PANTHER" id="PTHR42877">
    <property type="entry name" value="L-ORNITHINE N(5)-MONOOXYGENASE-RELATED"/>
    <property type="match status" value="1"/>
</dbReference>
<evidence type="ECO:0000256" key="2">
    <source>
        <dbReference type="SAM" id="Phobius"/>
    </source>
</evidence>
<comment type="similarity">
    <text evidence="1">Belongs to the FAD-binding monooxygenase family.</text>
</comment>
<dbReference type="PROSITE" id="PS51257">
    <property type="entry name" value="PROKAR_LIPOPROTEIN"/>
    <property type="match status" value="1"/>
</dbReference>
<evidence type="ECO:0000313" key="3">
    <source>
        <dbReference type="EMBL" id="KAA8911060.1"/>
    </source>
</evidence>
<comment type="caution">
    <text evidence="3">The sequence shown here is derived from an EMBL/GenBank/DDBJ whole genome shotgun (WGS) entry which is preliminary data.</text>
</comment>
<dbReference type="VEuPathDB" id="FungiDB:TRICI_003941"/>
<name>A0A642V2B3_9ASCO</name>
<dbReference type="InterPro" id="IPR051209">
    <property type="entry name" value="FAD-bind_Monooxygenase_sf"/>
</dbReference>
<dbReference type="SUPFAM" id="SSF51905">
    <property type="entry name" value="FAD/NAD(P)-binding domain"/>
    <property type="match status" value="1"/>
</dbReference>
<protein>
    <submittedName>
        <fullName evidence="3">Uncharacterized protein</fullName>
    </submittedName>
</protein>
<keyword evidence="2" id="KW-1133">Transmembrane helix</keyword>
<organism evidence="3 4">
    <name type="scientific">Trichomonascus ciferrii</name>
    <dbReference type="NCBI Taxonomy" id="44093"/>
    <lineage>
        <taxon>Eukaryota</taxon>
        <taxon>Fungi</taxon>
        <taxon>Dikarya</taxon>
        <taxon>Ascomycota</taxon>
        <taxon>Saccharomycotina</taxon>
        <taxon>Dipodascomycetes</taxon>
        <taxon>Dipodascales</taxon>
        <taxon>Trichomonascaceae</taxon>
        <taxon>Trichomonascus</taxon>
        <taxon>Trichomonascus ciferrii complex</taxon>
    </lineage>
</organism>
<sequence length="529" mass="60804">MATREPRVLIVGAGVGGIALACKLQMQLDFENYMIYDRNASVGGTWYMSTYPGVGCDIESHFYSFSFNRKPDWEKMFASGGEILEYIRDTAEKFGVTDHVQLNTEVCSAHWVEEDQVWRVHLKNIKTGVEFMREAEVFISAAGVFGRPRDCDVEGCESFRGKIVHTAEWDWSLDLQDKDIAVIGNGCSAAQLVPSLVPLARTLVQFQRSPQYYFERPNRRFTGIEKFLFRYAPFYDLWYRYNIYRDADAFHASFMSDSETQIRQREILQQRSLDYMYRTAPKKYHDILTPDFPAGCKRRIFDPGYLECLHDDRVTLTNDRVARITEDSIVTKSGQEYKVDVICLATGYKVQEFLQPMEIYGKKGKSLQTHWQETGGAQAYKSTYISNFPNLGLLFGPNSFPSNSSVIFTNEVTADYIIKTMIKPILRGHFRSIEVKESAEMVDSSYTQKRLSNSVWSENCTNWNLNSNGKNTTNYYDYACNFWYSRVKPRWKDFNINGGSVHDILIPPMATALGTAFLTSSIAAFYYLK</sequence>
<dbReference type="PANTHER" id="PTHR42877:SF5">
    <property type="entry name" value="L-ORNITHINE N(5)-MONOOXYGENASE-RELATED"/>
    <property type="match status" value="1"/>
</dbReference>
<dbReference type="EMBL" id="SWFS01000295">
    <property type="protein sequence ID" value="KAA8911060.1"/>
    <property type="molecule type" value="Genomic_DNA"/>
</dbReference>
<evidence type="ECO:0000313" key="4">
    <source>
        <dbReference type="Proteomes" id="UP000761534"/>
    </source>
</evidence>
<gene>
    <name evidence="3" type="ORF">TRICI_003941</name>
</gene>
<keyword evidence="4" id="KW-1185">Reference proteome</keyword>
<dbReference type="AlphaFoldDB" id="A0A642V2B3"/>
<dbReference type="Pfam" id="PF13738">
    <property type="entry name" value="Pyr_redox_3"/>
    <property type="match status" value="1"/>
</dbReference>
<dbReference type="OrthoDB" id="74360at2759"/>
<dbReference type="InterPro" id="IPR036188">
    <property type="entry name" value="FAD/NAD-bd_sf"/>
</dbReference>
<keyword evidence="2" id="KW-0812">Transmembrane</keyword>
<keyword evidence="2" id="KW-0472">Membrane</keyword>
<reference evidence="3" key="1">
    <citation type="journal article" date="2019" name="G3 (Bethesda)">
        <title>Genome Assemblies of Two Rare Opportunistic Yeast Pathogens: Diutina rugosa (syn. Candida rugosa) and Trichomonascus ciferrii (syn. Candida ciferrii).</title>
        <authorList>
            <person name="Mixao V."/>
            <person name="Saus E."/>
            <person name="Hansen A.P."/>
            <person name="Lass-Florl C."/>
            <person name="Gabaldon T."/>
        </authorList>
    </citation>
    <scope>NUCLEOTIDE SEQUENCE</scope>
    <source>
        <strain evidence="3">CBS 4856</strain>
    </source>
</reference>
<proteinExistence type="inferred from homology"/>
<feature type="transmembrane region" description="Helical" evidence="2">
    <location>
        <begin position="505"/>
        <end position="528"/>
    </location>
</feature>
<dbReference type="Gene3D" id="3.50.50.60">
    <property type="entry name" value="FAD/NAD(P)-binding domain"/>
    <property type="match status" value="2"/>
</dbReference>
<evidence type="ECO:0000256" key="1">
    <source>
        <dbReference type="ARBA" id="ARBA00010139"/>
    </source>
</evidence>
<accession>A0A642V2B3</accession>
<dbReference type="Proteomes" id="UP000761534">
    <property type="component" value="Unassembled WGS sequence"/>
</dbReference>